<feature type="domain" description="Glycosyl hydrolase family 98 putative carbohydrate-binding module" evidence="1">
    <location>
        <begin position="21"/>
        <end position="110"/>
    </location>
</feature>
<dbReference type="SUPFAM" id="SSF49785">
    <property type="entry name" value="Galactose-binding domain-like"/>
    <property type="match status" value="1"/>
</dbReference>
<proteinExistence type="predicted"/>
<sequence length="129" mass="14448">MDCLGSWYTAPEKWKGKDNTGIVYEHGIYAHSEKQDTGSIEYLLNQKYSIIKGKIVLADDSKNRISDMVIKIYGDGELLYTSNVLTAGMLPQQFNLDTAGVIKLNIKYEKLTSTDYGIGFGIVDCGFYE</sequence>
<dbReference type="AlphaFoldDB" id="A0A318XU68"/>
<organism evidence="2 3">
    <name type="scientific">Ruminiclostridium sufflavum DSM 19573</name>
    <dbReference type="NCBI Taxonomy" id="1121337"/>
    <lineage>
        <taxon>Bacteria</taxon>
        <taxon>Bacillati</taxon>
        <taxon>Bacillota</taxon>
        <taxon>Clostridia</taxon>
        <taxon>Eubacteriales</taxon>
        <taxon>Oscillospiraceae</taxon>
        <taxon>Ruminiclostridium</taxon>
    </lineage>
</organism>
<name>A0A318XU68_9FIRM</name>
<accession>A0A318XU68</accession>
<dbReference type="Proteomes" id="UP000248132">
    <property type="component" value="Unassembled WGS sequence"/>
</dbReference>
<dbReference type="Pfam" id="PF08305">
    <property type="entry name" value="NPCBM"/>
    <property type="match status" value="1"/>
</dbReference>
<comment type="caution">
    <text evidence="2">The sequence shown here is derived from an EMBL/GenBank/DDBJ whole genome shotgun (WGS) entry which is preliminary data.</text>
</comment>
<evidence type="ECO:0000259" key="1">
    <source>
        <dbReference type="Pfam" id="PF08305"/>
    </source>
</evidence>
<protein>
    <submittedName>
        <fullName evidence="2">NPCBM/NEW2 domain-containing protein</fullName>
    </submittedName>
</protein>
<dbReference type="InterPro" id="IPR038637">
    <property type="entry name" value="NPCBM_sf"/>
</dbReference>
<gene>
    <name evidence="2" type="ORF">LY28_00276</name>
</gene>
<dbReference type="InterPro" id="IPR013222">
    <property type="entry name" value="Glyco_hyd_98_carb-bd"/>
</dbReference>
<evidence type="ECO:0000313" key="3">
    <source>
        <dbReference type="Proteomes" id="UP000248132"/>
    </source>
</evidence>
<keyword evidence="3" id="KW-1185">Reference proteome</keyword>
<reference evidence="2 3" key="1">
    <citation type="submission" date="2018-06" db="EMBL/GenBank/DDBJ databases">
        <title>Genomic Encyclopedia of Type Strains, Phase I: the one thousand microbial genomes (KMG-I) project.</title>
        <authorList>
            <person name="Kyrpides N."/>
        </authorList>
    </citation>
    <scope>NUCLEOTIDE SEQUENCE [LARGE SCALE GENOMIC DNA]</scope>
    <source>
        <strain evidence="2 3">DSM 19573</strain>
    </source>
</reference>
<dbReference type="InterPro" id="IPR008979">
    <property type="entry name" value="Galactose-bd-like_sf"/>
</dbReference>
<evidence type="ECO:0000313" key="2">
    <source>
        <dbReference type="EMBL" id="PYG90393.1"/>
    </source>
</evidence>
<dbReference type="Gene3D" id="2.60.120.1060">
    <property type="entry name" value="NPCBM/NEW2 domain"/>
    <property type="match status" value="1"/>
</dbReference>
<dbReference type="RefSeq" id="WP_165835460.1">
    <property type="nucleotide sequence ID" value="NZ_QKMR01000001.1"/>
</dbReference>
<dbReference type="EMBL" id="QKMR01000001">
    <property type="protein sequence ID" value="PYG90393.1"/>
    <property type="molecule type" value="Genomic_DNA"/>
</dbReference>